<feature type="transmembrane region" description="Helical" evidence="10">
    <location>
        <begin position="32"/>
        <end position="53"/>
    </location>
</feature>
<evidence type="ECO:0000256" key="5">
    <source>
        <dbReference type="ARBA" id="ARBA00022927"/>
    </source>
</evidence>
<reference evidence="12 13" key="1">
    <citation type="journal article" date="2015" name="Nature">
        <title>rRNA introns, odd ribosomes, and small enigmatic genomes across a large radiation of phyla.</title>
        <authorList>
            <person name="Brown C.T."/>
            <person name="Hug L.A."/>
            <person name="Thomas B.C."/>
            <person name="Sharon I."/>
            <person name="Castelle C.J."/>
            <person name="Singh A."/>
            <person name="Wilkins M.J."/>
            <person name="Williams K.H."/>
            <person name="Banfield J.F."/>
        </authorList>
    </citation>
    <scope>NUCLEOTIDE SEQUENCE [LARGE SCALE GENOMIC DNA]</scope>
</reference>
<dbReference type="InterPro" id="IPR028055">
    <property type="entry name" value="YidC/Oxa/ALB_C"/>
</dbReference>
<sequence length="250" mass="28226">MTDPTIWNQLLIWPILNALMAFYKAFELVHVPGAFGFAIIALTLLINTLLFPLKRKQLESTQKLQSLKPQLDELSKKHKDDKVKLQQAQMELYKTAGVNPAGGCLPLLVQIPLFIALYNVFNTVLNGDAGFAERINTVLYHPALHITTLDLSFFGINLTTKPSEWQSVGVWLLLIPVVTAGLQYLQTKLMLPPAPKQKTEGDQMADMQRQMAIVTPIMFGYFAYSFPIGLAIYWNTFTLFGIIQQRQTKK</sequence>
<evidence type="ECO:0000256" key="2">
    <source>
        <dbReference type="ARBA" id="ARBA00022448"/>
    </source>
</evidence>
<gene>
    <name evidence="12" type="ORF">UV59_C0006G0037</name>
</gene>
<comment type="subcellular location">
    <subcellularLocation>
        <location evidence="1">Cell membrane</location>
        <topology evidence="1">Multi-pass membrane protein</topology>
    </subcellularLocation>
    <subcellularLocation>
        <location evidence="9">Membrane</location>
        <topology evidence="9">Multi-pass membrane protein</topology>
    </subcellularLocation>
</comment>
<name>A0A0G1ER94_9BACT</name>
<dbReference type="CDD" id="cd20070">
    <property type="entry name" value="5TM_YidC_Alb3"/>
    <property type="match status" value="1"/>
</dbReference>
<evidence type="ECO:0000256" key="3">
    <source>
        <dbReference type="ARBA" id="ARBA00022475"/>
    </source>
</evidence>
<comment type="similarity">
    <text evidence="9">Belongs to the OXA1/ALB3/YidC family.</text>
</comment>
<evidence type="ECO:0000259" key="11">
    <source>
        <dbReference type="Pfam" id="PF02096"/>
    </source>
</evidence>
<proteinExistence type="inferred from homology"/>
<dbReference type="GO" id="GO:0005886">
    <property type="term" value="C:plasma membrane"/>
    <property type="evidence" value="ECO:0007669"/>
    <property type="project" value="UniProtKB-SubCell"/>
</dbReference>
<evidence type="ECO:0000256" key="4">
    <source>
        <dbReference type="ARBA" id="ARBA00022692"/>
    </source>
</evidence>
<dbReference type="Proteomes" id="UP000034543">
    <property type="component" value="Unassembled WGS sequence"/>
</dbReference>
<dbReference type="GO" id="GO:0032977">
    <property type="term" value="F:membrane insertase activity"/>
    <property type="evidence" value="ECO:0007669"/>
    <property type="project" value="InterPro"/>
</dbReference>
<dbReference type="PANTHER" id="PTHR12428">
    <property type="entry name" value="OXA1"/>
    <property type="match status" value="1"/>
</dbReference>
<evidence type="ECO:0000313" key="13">
    <source>
        <dbReference type="Proteomes" id="UP000034543"/>
    </source>
</evidence>
<keyword evidence="4 9" id="KW-0812">Transmembrane</keyword>
<evidence type="ECO:0000256" key="9">
    <source>
        <dbReference type="RuleBase" id="RU003945"/>
    </source>
</evidence>
<keyword evidence="3" id="KW-1003">Cell membrane</keyword>
<dbReference type="EMBL" id="LCFB01000006">
    <property type="protein sequence ID" value="KKS85581.1"/>
    <property type="molecule type" value="Genomic_DNA"/>
</dbReference>
<dbReference type="GO" id="GO:0015031">
    <property type="term" value="P:protein transport"/>
    <property type="evidence" value="ECO:0007669"/>
    <property type="project" value="UniProtKB-KW"/>
</dbReference>
<feature type="transmembrane region" description="Helical" evidence="10">
    <location>
        <begin position="96"/>
        <end position="118"/>
    </location>
</feature>
<dbReference type="AlphaFoldDB" id="A0A0G1ER94"/>
<dbReference type="Pfam" id="PF02096">
    <property type="entry name" value="60KD_IMP"/>
    <property type="match status" value="1"/>
</dbReference>
<keyword evidence="6 10" id="KW-1133">Transmembrane helix</keyword>
<evidence type="ECO:0000256" key="7">
    <source>
        <dbReference type="ARBA" id="ARBA00023136"/>
    </source>
</evidence>
<keyword evidence="2" id="KW-0813">Transport</keyword>
<protein>
    <submittedName>
        <fullName evidence="12">Membrane protein insertase, YidC/Oxa1 family</fullName>
    </submittedName>
</protein>
<dbReference type="GO" id="GO:0051205">
    <property type="term" value="P:protein insertion into membrane"/>
    <property type="evidence" value="ECO:0007669"/>
    <property type="project" value="TreeGrafter"/>
</dbReference>
<dbReference type="InterPro" id="IPR001708">
    <property type="entry name" value="YidC/ALB3/OXA1/COX18"/>
</dbReference>
<dbReference type="InterPro" id="IPR047196">
    <property type="entry name" value="YidC_ALB_C"/>
</dbReference>
<feature type="transmembrane region" description="Helical" evidence="10">
    <location>
        <begin position="221"/>
        <end position="243"/>
    </location>
</feature>
<feature type="transmembrane region" description="Helical" evidence="10">
    <location>
        <begin position="168"/>
        <end position="185"/>
    </location>
</feature>
<evidence type="ECO:0000313" key="12">
    <source>
        <dbReference type="EMBL" id="KKS85581.1"/>
    </source>
</evidence>
<keyword evidence="8" id="KW-0143">Chaperone</keyword>
<evidence type="ECO:0000256" key="8">
    <source>
        <dbReference type="ARBA" id="ARBA00023186"/>
    </source>
</evidence>
<comment type="caution">
    <text evidence="12">The sequence shown here is derived from an EMBL/GenBank/DDBJ whole genome shotgun (WGS) entry which is preliminary data.</text>
</comment>
<feature type="domain" description="Membrane insertase YidC/Oxa/ALB C-terminal" evidence="11">
    <location>
        <begin position="35"/>
        <end position="248"/>
    </location>
</feature>
<dbReference type="NCBIfam" id="TIGR03592">
    <property type="entry name" value="yidC_oxa1_cterm"/>
    <property type="match status" value="1"/>
</dbReference>
<feature type="transmembrane region" description="Helical" evidence="10">
    <location>
        <begin position="138"/>
        <end position="156"/>
    </location>
</feature>
<dbReference type="STRING" id="1618436.UV59_C0006G0037"/>
<dbReference type="PANTHER" id="PTHR12428:SF65">
    <property type="entry name" value="CYTOCHROME C OXIDASE ASSEMBLY PROTEIN COX18, MITOCHONDRIAL"/>
    <property type="match status" value="1"/>
</dbReference>
<accession>A0A0G1ER94</accession>
<evidence type="ECO:0000256" key="6">
    <source>
        <dbReference type="ARBA" id="ARBA00022989"/>
    </source>
</evidence>
<evidence type="ECO:0000256" key="1">
    <source>
        <dbReference type="ARBA" id="ARBA00004651"/>
    </source>
</evidence>
<keyword evidence="5" id="KW-0653">Protein transport</keyword>
<keyword evidence="7 10" id="KW-0472">Membrane</keyword>
<organism evidence="12 13">
    <name type="scientific">Candidatus Gottesmanbacteria bacterium GW2011_GWA1_43_11</name>
    <dbReference type="NCBI Taxonomy" id="1618436"/>
    <lineage>
        <taxon>Bacteria</taxon>
        <taxon>Candidatus Gottesmaniibacteriota</taxon>
    </lineage>
</organism>
<evidence type="ECO:0000256" key="10">
    <source>
        <dbReference type="SAM" id="Phobius"/>
    </source>
</evidence>